<proteinExistence type="predicted"/>
<dbReference type="EMBL" id="JAKRRX010000016">
    <property type="protein sequence ID" value="MCW8333116.1"/>
    <property type="molecule type" value="Genomic_DNA"/>
</dbReference>
<evidence type="ECO:0000313" key="2">
    <source>
        <dbReference type="Proteomes" id="UP001155586"/>
    </source>
</evidence>
<evidence type="ECO:0000313" key="1">
    <source>
        <dbReference type="EMBL" id="MCW8333116.1"/>
    </source>
</evidence>
<organism evidence="1 2">
    <name type="scientific">Vibrio paucivorans</name>
    <dbReference type="NCBI Taxonomy" id="2829489"/>
    <lineage>
        <taxon>Bacteria</taxon>
        <taxon>Pseudomonadati</taxon>
        <taxon>Pseudomonadota</taxon>
        <taxon>Gammaproteobacteria</taxon>
        <taxon>Vibrionales</taxon>
        <taxon>Vibrionaceae</taxon>
        <taxon>Vibrio</taxon>
    </lineage>
</organism>
<comment type="caution">
    <text evidence="1">The sequence shown here is derived from an EMBL/GenBank/DDBJ whole genome shotgun (WGS) entry which is preliminary data.</text>
</comment>
<protein>
    <submittedName>
        <fullName evidence="1">Uncharacterized protein</fullName>
    </submittedName>
</protein>
<name>A0A9X3HQA4_9VIBR</name>
<accession>A0A9X3HQA4</accession>
<gene>
    <name evidence="1" type="ORF">MD483_04635</name>
</gene>
<dbReference type="Proteomes" id="UP001155586">
    <property type="component" value="Unassembled WGS sequence"/>
</dbReference>
<reference evidence="1" key="1">
    <citation type="submission" date="2022-02" db="EMBL/GenBank/DDBJ databases">
        <title>Vibrio sp. nov., a new bacterium isolated from Bohai sea, China.</title>
        <authorList>
            <person name="Yuan Y."/>
        </authorList>
    </citation>
    <scope>NUCLEOTIDE SEQUENCE</scope>
    <source>
        <strain evidence="1">DBSS07</strain>
    </source>
</reference>
<keyword evidence="2" id="KW-1185">Reference proteome</keyword>
<dbReference type="RefSeq" id="WP_265686791.1">
    <property type="nucleotide sequence ID" value="NZ_JAKRRX010000016.1"/>
</dbReference>
<dbReference type="AlphaFoldDB" id="A0A9X3HQA4"/>
<sequence>MSDNVSYLHGWDSNLCFQLKTEANNLADFNRFLIKHFPTTKALHKGGQFEDADREGFVHQIKDRFVEKIEEGDSHHSLHNTYTRLSQYLRWCDLNNAIAFTQESLEGYMSHLHTRVMQGTLKSSSYKVIHSIMLVLFRDYLDLPSNYFNSITVMDNSDKEPFESYTRKDLNQLLPFLRSLFKQTYHQFIESPETHIMASKTTPTMTFEWKGHTYQLCGGISKMMCAGTYLLSYYTYANTSDLFQLSQPRNASTSAGETWYTMPAFKRRAFKTIQVEMGGHELDIPKYAMRFFDHLLNASRLISTEENATLLQTVTAKKATPMKSSVLQGFLKGWVEKHFTFIDQTGRRLRPIISRFRETGAQITAYHQGEMINDIMLGNTLNTRKRSYSEGNRLTNNGMMQDAMSIREEEIKRGVNTKEAQANLGIDVLVIEEENKINLPNLSRTPNGGSCAIPFGEKSEKYTKKARKQGLLSEGEKLACADLLGCFGCTSQVIVQSLSDIWCLLSFKACVEESLYLHLDASHYHHNFESIVTFIEEKILPSINRKILKQAETKLDDEGYHPNWDDSDSVLGLIPSHLRNCHNEN</sequence>